<dbReference type="PANTHER" id="PTHR43798">
    <property type="entry name" value="MONOACYLGLYCEROL LIPASE"/>
    <property type="match status" value="1"/>
</dbReference>
<dbReference type="OrthoDB" id="3466836at2759"/>
<evidence type="ECO:0000313" key="2">
    <source>
        <dbReference type="EMBL" id="KFH41761.1"/>
    </source>
</evidence>
<dbReference type="GO" id="GO:0016020">
    <property type="term" value="C:membrane"/>
    <property type="evidence" value="ECO:0007669"/>
    <property type="project" value="TreeGrafter"/>
</dbReference>
<evidence type="ECO:0000259" key="1">
    <source>
        <dbReference type="Pfam" id="PF12697"/>
    </source>
</evidence>
<dbReference type="HOGENOM" id="CLU_044619_0_0_1"/>
<sequence>MESRSVILDHKPGAALHLSTFFPATSARGPYADTLVVFLNGLALPSLSWNPAVERLISNRHEEAGLPLPALLCYDRYGQGESDPDPTDPPGTPYGHDLSTAAEDLHALLTRVCRDYLDREPDDTRLVLVCNSIGCALARLYAGAHPGRVEGLLFLDSMIANTDFVSLFPDPDAATWGPDDDASLPPGVSPEDLRHARAKIAKIFHPTVPNGEKLDRRYLPQLLPRADAPALPPGPSGKMPLLTVVGHDWDTFAEENEQNRFGWFYAGDINSGLQGPMGIPKAVSNAYINPAWAAYNEDLTKLAESEGVKSAKGCGHFIQKDDPEFVASELRSLLDAISTR</sequence>
<dbReference type="InterPro" id="IPR029058">
    <property type="entry name" value="AB_hydrolase_fold"/>
</dbReference>
<dbReference type="SUPFAM" id="SSF53474">
    <property type="entry name" value="alpha/beta-Hydrolases"/>
    <property type="match status" value="1"/>
</dbReference>
<organism evidence="2 3">
    <name type="scientific">Hapsidospora chrysogenum (strain ATCC 11550 / CBS 779.69 / DSM 880 / IAM 14645 / JCM 23072 / IMI 49137)</name>
    <name type="common">Acremonium chrysogenum</name>
    <dbReference type="NCBI Taxonomy" id="857340"/>
    <lineage>
        <taxon>Eukaryota</taxon>
        <taxon>Fungi</taxon>
        <taxon>Dikarya</taxon>
        <taxon>Ascomycota</taxon>
        <taxon>Pezizomycotina</taxon>
        <taxon>Sordariomycetes</taxon>
        <taxon>Hypocreomycetidae</taxon>
        <taxon>Hypocreales</taxon>
        <taxon>Bionectriaceae</taxon>
        <taxon>Hapsidospora</taxon>
    </lineage>
</organism>
<dbReference type="Proteomes" id="UP000029964">
    <property type="component" value="Unassembled WGS sequence"/>
</dbReference>
<dbReference type="EMBL" id="JPKY01000115">
    <property type="protein sequence ID" value="KFH41761.1"/>
    <property type="molecule type" value="Genomic_DNA"/>
</dbReference>
<comment type="caution">
    <text evidence="2">The sequence shown here is derived from an EMBL/GenBank/DDBJ whole genome shotgun (WGS) entry which is preliminary data.</text>
</comment>
<dbReference type="AlphaFoldDB" id="A0A086SXC9"/>
<proteinExistence type="predicted"/>
<protein>
    <recommendedName>
        <fullName evidence="1">AB hydrolase-1 domain-containing protein</fullName>
    </recommendedName>
</protein>
<evidence type="ECO:0000313" key="3">
    <source>
        <dbReference type="Proteomes" id="UP000029964"/>
    </source>
</evidence>
<gene>
    <name evidence="2" type="ORF">ACRE_075140</name>
</gene>
<dbReference type="Gene3D" id="3.40.50.1820">
    <property type="entry name" value="alpha/beta hydrolase"/>
    <property type="match status" value="1"/>
</dbReference>
<dbReference type="Pfam" id="PF12697">
    <property type="entry name" value="Abhydrolase_6"/>
    <property type="match status" value="1"/>
</dbReference>
<keyword evidence="3" id="KW-1185">Reference proteome</keyword>
<feature type="domain" description="AB hydrolase-1" evidence="1">
    <location>
        <begin position="36"/>
        <end position="328"/>
    </location>
</feature>
<dbReference type="InterPro" id="IPR050266">
    <property type="entry name" value="AB_hydrolase_sf"/>
</dbReference>
<dbReference type="InterPro" id="IPR000073">
    <property type="entry name" value="AB_hydrolase_1"/>
</dbReference>
<name>A0A086SXC9_HAPC1</name>
<dbReference type="PANTHER" id="PTHR43798:SF33">
    <property type="entry name" value="HYDROLASE, PUTATIVE (AFU_ORTHOLOGUE AFUA_2G14860)-RELATED"/>
    <property type="match status" value="1"/>
</dbReference>
<accession>A0A086SXC9</accession>
<reference evidence="3" key="1">
    <citation type="journal article" date="2014" name="Genome Announc.">
        <title>Genome sequence and annotation of Acremonium chrysogenum, producer of the beta-lactam antibiotic cephalosporin C.</title>
        <authorList>
            <person name="Terfehr D."/>
            <person name="Dahlmann T.A."/>
            <person name="Specht T."/>
            <person name="Zadra I."/>
            <person name="Kuernsteiner H."/>
            <person name="Kueck U."/>
        </authorList>
    </citation>
    <scope>NUCLEOTIDE SEQUENCE [LARGE SCALE GENOMIC DNA]</scope>
    <source>
        <strain evidence="3">ATCC 11550 / CBS 779.69 / DSM 880 / IAM 14645 / JCM 23072 / IMI 49137</strain>
    </source>
</reference>